<feature type="non-terminal residue" evidence="1">
    <location>
        <position position="1"/>
    </location>
</feature>
<dbReference type="Proteomes" id="UP000288216">
    <property type="component" value="Unassembled WGS sequence"/>
</dbReference>
<proteinExistence type="predicted"/>
<accession>A0A401QC64</accession>
<gene>
    <name evidence="1" type="ORF">scyTo_0023796</name>
</gene>
<evidence type="ECO:0000313" key="2">
    <source>
        <dbReference type="Proteomes" id="UP000288216"/>
    </source>
</evidence>
<dbReference type="EMBL" id="BFAA01033981">
    <property type="protein sequence ID" value="GCB82932.1"/>
    <property type="molecule type" value="Genomic_DNA"/>
</dbReference>
<keyword evidence="2" id="KW-1185">Reference proteome</keyword>
<sequence length="31" mass="3307">VANVIESLFTLKAGERPLSSVNSFVFPQAAN</sequence>
<reference evidence="1 2" key="1">
    <citation type="journal article" date="2018" name="Nat. Ecol. Evol.">
        <title>Shark genomes provide insights into elasmobranch evolution and the origin of vertebrates.</title>
        <authorList>
            <person name="Hara Y"/>
            <person name="Yamaguchi K"/>
            <person name="Onimaru K"/>
            <person name="Kadota M"/>
            <person name="Koyanagi M"/>
            <person name="Keeley SD"/>
            <person name="Tatsumi K"/>
            <person name="Tanaka K"/>
            <person name="Motone F"/>
            <person name="Kageyama Y"/>
            <person name="Nozu R"/>
            <person name="Adachi N"/>
            <person name="Nishimura O"/>
            <person name="Nakagawa R"/>
            <person name="Tanegashima C"/>
            <person name="Kiyatake I"/>
            <person name="Matsumoto R"/>
            <person name="Murakumo K"/>
            <person name="Nishida K"/>
            <person name="Terakita A"/>
            <person name="Kuratani S"/>
            <person name="Sato K"/>
            <person name="Hyodo S Kuraku.S."/>
        </authorList>
    </citation>
    <scope>NUCLEOTIDE SEQUENCE [LARGE SCALE GENOMIC DNA]</scope>
</reference>
<dbReference type="AlphaFoldDB" id="A0A401QC64"/>
<protein>
    <submittedName>
        <fullName evidence="1">Uncharacterized protein</fullName>
    </submittedName>
</protein>
<comment type="caution">
    <text evidence="1">The sequence shown here is derived from an EMBL/GenBank/DDBJ whole genome shotgun (WGS) entry which is preliminary data.</text>
</comment>
<feature type="non-terminal residue" evidence="1">
    <location>
        <position position="31"/>
    </location>
</feature>
<evidence type="ECO:0000313" key="1">
    <source>
        <dbReference type="EMBL" id="GCB82932.1"/>
    </source>
</evidence>
<name>A0A401QC64_SCYTO</name>
<organism evidence="1 2">
    <name type="scientific">Scyliorhinus torazame</name>
    <name type="common">Cloudy catshark</name>
    <name type="synonym">Catulus torazame</name>
    <dbReference type="NCBI Taxonomy" id="75743"/>
    <lineage>
        <taxon>Eukaryota</taxon>
        <taxon>Metazoa</taxon>
        <taxon>Chordata</taxon>
        <taxon>Craniata</taxon>
        <taxon>Vertebrata</taxon>
        <taxon>Chondrichthyes</taxon>
        <taxon>Elasmobranchii</taxon>
        <taxon>Galeomorphii</taxon>
        <taxon>Galeoidea</taxon>
        <taxon>Carcharhiniformes</taxon>
        <taxon>Scyliorhinidae</taxon>
        <taxon>Scyliorhinus</taxon>
    </lineage>
</organism>